<keyword evidence="6" id="KW-1185">Reference proteome</keyword>
<evidence type="ECO:0000313" key="6">
    <source>
        <dbReference type="Proteomes" id="UP001291623"/>
    </source>
</evidence>
<dbReference type="InterPro" id="IPR046959">
    <property type="entry name" value="PRK1-6/SRF4-like"/>
</dbReference>
<dbReference type="Pfam" id="PF08263">
    <property type="entry name" value="LRRNT_2"/>
    <property type="match status" value="1"/>
</dbReference>
<evidence type="ECO:0000313" key="5">
    <source>
        <dbReference type="EMBL" id="KAK4350724.1"/>
    </source>
</evidence>
<dbReference type="InterPro" id="IPR013210">
    <property type="entry name" value="LRR_N_plant-typ"/>
</dbReference>
<dbReference type="SUPFAM" id="SSF56112">
    <property type="entry name" value="Protein kinase-like (PK-like)"/>
    <property type="match status" value="1"/>
</dbReference>
<dbReference type="Gene3D" id="1.10.510.10">
    <property type="entry name" value="Transferase(Phosphotransferase) domain 1"/>
    <property type="match status" value="1"/>
</dbReference>
<protein>
    <recommendedName>
        <fullName evidence="4">Leucine-rich repeat-containing N-terminal plant-type domain-containing protein</fullName>
    </recommendedName>
</protein>
<dbReference type="Gene3D" id="3.80.10.10">
    <property type="entry name" value="Ribonuclease Inhibitor"/>
    <property type="match status" value="1"/>
</dbReference>
<evidence type="ECO:0000256" key="1">
    <source>
        <dbReference type="ARBA" id="ARBA00004370"/>
    </source>
</evidence>
<gene>
    <name evidence="5" type="ORF">RND71_030037</name>
</gene>
<organism evidence="5 6">
    <name type="scientific">Anisodus tanguticus</name>
    <dbReference type="NCBI Taxonomy" id="243964"/>
    <lineage>
        <taxon>Eukaryota</taxon>
        <taxon>Viridiplantae</taxon>
        <taxon>Streptophyta</taxon>
        <taxon>Embryophyta</taxon>
        <taxon>Tracheophyta</taxon>
        <taxon>Spermatophyta</taxon>
        <taxon>Magnoliopsida</taxon>
        <taxon>eudicotyledons</taxon>
        <taxon>Gunneridae</taxon>
        <taxon>Pentapetalae</taxon>
        <taxon>asterids</taxon>
        <taxon>lamiids</taxon>
        <taxon>Solanales</taxon>
        <taxon>Solanaceae</taxon>
        <taxon>Solanoideae</taxon>
        <taxon>Hyoscyameae</taxon>
        <taxon>Anisodus</taxon>
    </lineage>
</organism>
<proteinExistence type="predicted"/>
<dbReference type="PANTHER" id="PTHR48007:SF76">
    <property type="entry name" value="OS03G0145102 PROTEIN"/>
    <property type="match status" value="1"/>
</dbReference>
<keyword evidence="2" id="KW-0433">Leucine-rich repeat</keyword>
<keyword evidence="3" id="KW-0677">Repeat</keyword>
<reference evidence="5" key="1">
    <citation type="submission" date="2023-12" db="EMBL/GenBank/DDBJ databases">
        <title>Genome assembly of Anisodus tanguticus.</title>
        <authorList>
            <person name="Wang Y.-J."/>
        </authorList>
    </citation>
    <scope>NUCLEOTIDE SEQUENCE</scope>
    <source>
        <strain evidence="5">KB-2021</strain>
        <tissue evidence="5">Leaf</tissue>
    </source>
</reference>
<dbReference type="Proteomes" id="UP001291623">
    <property type="component" value="Unassembled WGS sequence"/>
</dbReference>
<dbReference type="InterPro" id="IPR011009">
    <property type="entry name" value="Kinase-like_dom_sf"/>
</dbReference>
<evidence type="ECO:0000256" key="2">
    <source>
        <dbReference type="ARBA" id="ARBA00022614"/>
    </source>
</evidence>
<accession>A0AAE1V6X7</accession>
<dbReference type="GO" id="GO:0016020">
    <property type="term" value="C:membrane"/>
    <property type="evidence" value="ECO:0007669"/>
    <property type="project" value="UniProtKB-SubCell"/>
</dbReference>
<comment type="caution">
    <text evidence="5">The sequence shown here is derived from an EMBL/GenBank/DDBJ whole genome shotgun (WGS) entry which is preliminary data.</text>
</comment>
<dbReference type="EMBL" id="JAVYJV010000016">
    <property type="protein sequence ID" value="KAK4350724.1"/>
    <property type="molecule type" value="Genomic_DNA"/>
</dbReference>
<evidence type="ECO:0000259" key="4">
    <source>
        <dbReference type="Pfam" id="PF08263"/>
    </source>
</evidence>
<comment type="subcellular location">
    <subcellularLocation>
        <location evidence="1">Membrane</location>
    </subcellularLocation>
</comment>
<name>A0AAE1V6X7_9SOLA</name>
<dbReference type="InterPro" id="IPR032675">
    <property type="entry name" value="LRR_dom_sf"/>
</dbReference>
<evidence type="ECO:0000256" key="3">
    <source>
        <dbReference type="ARBA" id="ARBA00022737"/>
    </source>
</evidence>
<dbReference type="AlphaFoldDB" id="A0AAE1V6X7"/>
<dbReference type="SUPFAM" id="SSF52058">
    <property type="entry name" value="L domain-like"/>
    <property type="match status" value="1"/>
</dbReference>
<dbReference type="PANTHER" id="PTHR48007">
    <property type="entry name" value="LEUCINE-RICH REPEAT RECEPTOR-LIKE PROTEIN KINASE PXC1"/>
    <property type="match status" value="1"/>
</dbReference>
<feature type="domain" description="Leucine-rich repeat-containing N-terminal plant-type" evidence="4">
    <location>
        <begin position="132"/>
        <end position="171"/>
    </location>
</feature>
<sequence>MIDFAEYGTGAKVSVLGDIDSFRILILEIFTGKRPTDTSFQESFSLHHFVKRSLPKGVVELLDKTALDCEMPGTGTKGEECWTNLNKEQVECLFSILEIGVACSVESPKDRLTMRQVYSKLILIAATILGNETDKLALLGFKSCITEDPSRVLTSWNNSVHFCRWTGVKCDLRQERVISLNLKGLRLAGTVSGHLGNLSLLNSLDLAENSFHDEIPQELSKLSRIQYLNLSLSNRGNSS</sequence>